<comment type="caution">
    <text evidence="1">The sequence shown here is derived from an EMBL/GenBank/DDBJ whole genome shotgun (WGS) entry which is preliminary data.</text>
</comment>
<accession>A0ACB7IUH8</accession>
<reference evidence="1 2" key="1">
    <citation type="journal article" date="2021" name="Appl. Environ. Microbiol.">
        <title>Genetic linkage and physical mapping for an oyster mushroom Pleurotus cornucopiae and QTL analysis for the trait cap color.</title>
        <authorList>
            <person name="Zhang Y."/>
            <person name="Gao W."/>
            <person name="Sonnenberg A."/>
            <person name="Chen Q."/>
            <person name="Zhang J."/>
            <person name="Huang C."/>
        </authorList>
    </citation>
    <scope>NUCLEOTIDE SEQUENCE [LARGE SCALE GENOMIC DNA]</scope>
    <source>
        <strain evidence="1">CCMSSC00406</strain>
    </source>
</reference>
<sequence>MASMKSYSNQGVQTEDVPVLSESISKQTVEDSTCETEGPSAGLIEANSSAYSYSDVPVHDFLADTGHETREIRRQKYTQLPCNRPSQISNSNERRIVSLPETAPPVSVKASVEATRRVVSASSVRQSSRSHALNHKREYSQMSTSTFEELEDDVLGSGGFPCGNLDLPRTPSPPSSPESVTIISNPNFQVPATFLRARQGQEPYAFRPTQDEDGWVTWANSPPRPIPALHGPLSLPYARCPSGAEGTVIEKGTEIPRMIWGLDTENTHSKDRGAEHIPERNPPTVQHRDHAREQAASTNLRSVHSVTRPQEVNPGFGHERANSLRGLGLSMPGSQSRPFQPTISKDGSGRFQGFNTPESNTSRRPPTMHLVPEGLPLLVPSGIQRDRSDHPAAAYLQHVRNNSGARESEKAWDHQATSRTPVTTSPNWTPLFSSYLEMFGSPDVSIFDPTYGTPRLGFEPLRQPPVSQPLPSVVDELSEELRRFVLQSITSPRASDNQMDSSHSIALSDYYKQAFEHKHNLRVQKPTGTTDALSYHPGMNHSGMSPIQPRPPPNSPMPPLRSLHSNNGPRSQLSSPSQVYQSPGSMEVKSVSNARHLRSVPFARLMQRRLSVVQEEEPTPPALGKVHLHPAFSTPDDFFDIPESPRPSQTTWRSQPPNHDLRSKAQPTQPLGPWTRTNSDASNPLVQKNDGIARSSTSDEKANLPNKKRRRPKVQRG</sequence>
<dbReference type="Proteomes" id="UP000824881">
    <property type="component" value="Unassembled WGS sequence"/>
</dbReference>
<protein>
    <submittedName>
        <fullName evidence="1">Uncharacterized protein</fullName>
    </submittedName>
</protein>
<evidence type="ECO:0000313" key="2">
    <source>
        <dbReference type="Proteomes" id="UP000824881"/>
    </source>
</evidence>
<name>A0ACB7IUH8_PLECO</name>
<dbReference type="EMBL" id="WQMT02000007">
    <property type="protein sequence ID" value="KAG9220716.1"/>
    <property type="molecule type" value="Genomic_DNA"/>
</dbReference>
<proteinExistence type="predicted"/>
<organism evidence="1 2">
    <name type="scientific">Pleurotus cornucopiae</name>
    <name type="common">Cornucopia mushroom</name>
    <dbReference type="NCBI Taxonomy" id="5321"/>
    <lineage>
        <taxon>Eukaryota</taxon>
        <taxon>Fungi</taxon>
        <taxon>Dikarya</taxon>
        <taxon>Basidiomycota</taxon>
        <taxon>Agaricomycotina</taxon>
        <taxon>Agaricomycetes</taxon>
        <taxon>Agaricomycetidae</taxon>
        <taxon>Agaricales</taxon>
        <taxon>Pleurotineae</taxon>
        <taxon>Pleurotaceae</taxon>
        <taxon>Pleurotus</taxon>
    </lineage>
</organism>
<keyword evidence="2" id="KW-1185">Reference proteome</keyword>
<evidence type="ECO:0000313" key="1">
    <source>
        <dbReference type="EMBL" id="KAG9220716.1"/>
    </source>
</evidence>
<gene>
    <name evidence="1" type="ORF">CCMSSC00406_0003815</name>
</gene>